<dbReference type="STRING" id="634771.SAMN04488128_1011086"/>
<feature type="transmembrane region" description="Helical" evidence="1">
    <location>
        <begin position="228"/>
        <end position="251"/>
    </location>
</feature>
<sequence>MHRFNKYRSVALQEWRLLWRTRLLPVIAAILLPAAAVALYYGHAVSVKQQTAVDSLQQHYQQQLITLRHQLQADTTIPQGKAAYIAAAWPIVADHRLHAHTWYPPAPAAVLSVGMSDLAKYYYPIAVKSSYAPAEEKISNPLQLATGNFDTAFLLIYLLPLLAICMSYHLLAQEKEQGTLSLLLVQHGALTGLLLLRLLIRYLLLLTAMVLICTIGMVWASAGQGFPWLAWAAWTGVAAVWLSFWMGLIWFVIAWNQHTTTNLVSLFSLWLLLLIVLPATYRLMTHRPQIDDTATNASVQRELEWDTWDLPKRQLLDSFYQAYPQYRNAKAYDTGMTSSRHAMAYYSLVDQRMQRLTEAQETGKRTAQQQLDASLKYNPAVYTQWLLNSIARTDISDYDHFREETRRFRDEWKTFFYERHFHDQLLADNDYQSLPVYHPSYNPDSPARWRSGIGYLLLLTITLLCAGTLVLKRKLNDLHKI</sequence>
<keyword evidence="1" id="KW-0472">Membrane</keyword>
<feature type="transmembrane region" description="Helical" evidence="1">
    <location>
        <begin position="152"/>
        <end position="171"/>
    </location>
</feature>
<dbReference type="OrthoDB" id="6016419at2"/>
<dbReference type="Proteomes" id="UP000190367">
    <property type="component" value="Unassembled WGS sequence"/>
</dbReference>
<evidence type="ECO:0000313" key="3">
    <source>
        <dbReference type="Proteomes" id="UP000190367"/>
    </source>
</evidence>
<feature type="transmembrane region" description="Helical" evidence="1">
    <location>
        <begin position="23"/>
        <end position="41"/>
    </location>
</feature>
<dbReference type="GO" id="GO:0140359">
    <property type="term" value="F:ABC-type transporter activity"/>
    <property type="evidence" value="ECO:0007669"/>
    <property type="project" value="InterPro"/>
</dbReference>
<keyword evidence="1" id="KW-1133">Transmembrane helix</keyword>
<gene>
    <name evidence="2" type="ORF">SAMN04488128_1011086</name>
</gene>
<feature type="transmembrane region" description="Helical" evidence="1">
    <location>
        <begin position="203"/>
        <end position="222"/>
    </location>
</feature>
<accession>A0A1T4MF94</accession>
<reference evidence="3" key="1">
    <citation type="submission" date="2017-02" db="EMBL/GenBank/DDBJ databases">
        <authorList>
            <person name="Varghese N."/>
            <person name="Submissions S."/>
        </authorList>
    </citation>
    <scope>NUCLEOTIDE SEQUENCE [LARGE SCALE GENOMIC DNA]</scope>
    <source>
        <strain evidence="3">DSM 22224</strain>
    </source>
</reference>
<dbReference type="GO" id="GO:0005886">
    <property type="term" value="C:plasma membrane"/>
    <property type="evidence" value="ECO:0007669"/>
    <property type="project" value="UniProtKB-SubCell"/>
</dbReference>
<dbReference type="RefSeq" id="WP_078667709.1">
    <property type="nucleotide sequence ID" value="NZ_FUWZ01000001.1"/>
</dbReference>
<proteinExistence type="predicted"/>
<dbReference type="AlphaFoldDB" id="A0A1T4MF94"/>
<dbReference type="EMBL" id="FUWZ01000001">
    <property type="protein sequence ID" value="SJZ65612.1"/>
    <property type="molecule type" value="Genomic_DNA"/>
</dbReference>
<keyword evidence="3" id="KW-1185">Reference proteome</keyword>
<dbReference type="PANTHER" id="PTHR43471">
    <property type="entry name" value="ABC TRANSPORTER PERMEASE"/>
    <property type="match status" value="1"/>
</dbReference>
<organism evidence="2 3">
    <name type="scientific">Chitinophaga eiseniae</name>
    <dbReference type="NCBI Taxonomy" id="634771"/>
    <lineage>
        <taxon>Bacteria</taxon>
        <taxon>Pseudomonadati</taxon>
        <taxon>Bacteroidota</taxon>
        <taxon>Chitinophagia</taxon>
        <taxon>Chitinophagales</taxon>
        <taxon>Chitinophagaceae</taxon>
        <taxon>Chitinophaga</taxon>
    </lineage>
</organism>
<dbReference type="Pfam" id="PF12679">
    <property type="entry name" value="ABC2_membrane_2"/>
    <property type="match status" value="1"/>
</dbReference>
<protein>
    <submittedName>
        <fullName evidence="2">ABC-2 type transport system permease protein</fullName>
    </submittedName>
</protein>
<evidence type="ECO:0000313" key="2">
    <source>
        <dbReference type="EMBL" id="SJZ65612.1"/>
    </source>
</evidence>
<dbReference type="PANTHER" id="PTHR43471:SF14">
    <property type="entry name" value="ABC-2 TYPE TRANSPORT SYSTEM PERMEASE PROTEIN"/>
    <property type="match status" value="1"/>
</dbReference>
<dbReference type="Pfam" id="PF12040">
    <property type="entry name" value="DUF3526"/>
    <property type="match status" value="1"/>
</dbReference>
<keyword evidence="1" id="KW-0812">Transmembrane</keyword>
<name>A0A1T4MF94_9BACT</name>
<feature type="transmembrane region" description="Helical" evidence="1">
    <location>
        <begin position="452"/>
        <end position="471"/>
    </location>
</feature>
<dbReference type="InterPro" id="IPR021913">
    <property type="entry name" value="DUF3526"/>
</dbReference>
<feature type="transmembrane region" description="Helical" evidence="1">
    <location>
        <begin position="263"/>
        <end position="281"/>
    </location>
</feature>
<evidence type="ECO:0000256" key="1">
    <source>
        <dbReference type="SAM" id="Phobius"/>
    </source>
</evidence>